<dbReference type="EMBL" id="DVHC01000031">
    <property type="protein sequence ID" value="HIR59033.1"/>
    <property type="molecule type" value="Genomic_DNA"/>
</dbReference>
<proteinExistence type="predicted"/>
<protein>
    <submittedName>
        <fullName evidence="1">Uncharacterized protein</fullName>
    </submittedName>
</protein>
<name>A0A9D1J345_9FIRM</name>
<gene>
    <name evidence="1" type="ORF">IAB38_03185</name>
</gene>
<sequence>MGRYLSCAVATSMIIEKRNDKPFEKEELNKLKQSVGKIFDLDLYNVMEEENLISLKIKKDVFDENIHDLCRELNNSFFLLHFMPYDDEYLDEDKPDEEWPISITEIKDSNKHIVELGENANSNDFKSKDLSWYGFSPLLRREFSNWRDYNFDIQGIMLFLDINKVDFEDQTEIVCLLNWFKKDYFKNKLSGSIVFHITD</sequence>
<organism evidence="1 2">
    <name type="scientific">Candidatus Onthousia excrementipullorum</name>
    <dbReference type="NCBI Taxonomy" id="2840884"/>
    <lineage>
        <taxon>Bacteria</taxon>
        <taxon>Bacillati</taxon>
        <taxon>Bacillota</taxon>
        <taxon>Bacilli</taxon>
        <taxon>Candidatus Onthousia</taxon>
    </lineage>
</organism>
<evidence type="ECO:0000313" key="1">
    <source>
        <dbReference type="EMBL" id="HIR59033.1"/>
    </source>
</evidence>
<reference evidence="1" key="2">
    <citation type="journal article" date="2021" name="PeerJ">
        <title>Extensive microbial diversity within the chicken gut microbiome revealed by metagenomics and culture.</title>
        <authorList>
            <person name="Gilroy R."/>
            <person name="Ravi A."/>
            <person name="Getino M."/>
            <person name="Pursley I."/>
            <person name="Horton D.L."/>
            <person name="Alikhan N.F."/>
            <person name="Baker D."/>
            <person name="Gharbi K."/>
            <person name="Hall N."/>
            <person name="Watson M."/>
            <person name="Adriaenssens E.M."/>
            <person name="Foster-Nyarko E."/>
            <person name="Jarju S."/>
            <person name="Secka A."/>
            <person name="Antonio M."/>
            <person name="Oren A."/>
            <person name="Chaudhuri R.R."/>
            <person name="La Ragione R."/>
            <person name="Hildebrand F."/>
            <person name="Pallen M.J."/>
        </authorList>
    </citation>
    <scope>NUCLEOTIDE SEQUENCE</scope>
    <source>
        <strain evidence="1">CHK184-20233</strain>
    </source>
</reference>
<dbReference type="AlphaFoldDB" id="A0A9D1J345"/>
<reference evidence="1" key="1">
    <citation type="submission" date="2020-10" db="EMBL/GenBank/DDBJ databases">
        <authorList>
            <person name="Gilroy R."/>
        </authorList>
    </citation>
    <scope>NUCLEOTIDE SEQUENCE</scope>
    <source>
        <strain evidence="1">CHK184-20233</strain>
    </source>
</reference>
<evidence type="ECO:0000313" key="2">
    <source>
        <dbReference type="Proteomes" id="UP000824232"/>
    </source>
</evidence>
<accession>A0A9D1J345</accession>
<dbReference type="Proteomes" id="UP000824232">
    <property type="component" value="Unassembled WGS sequence"/>
</dbReference>
<comment type="caution">
    <text evidence="1">The sequence shown here is derived from an EMBL/GenBank/DDBJ whole genome shotgun (WGS) entry which is preliminary data.</text>
</comment>